<sequence>MNEDHDPNPIGGQAMIQTQAAQEQTDSEEYTSYPIGARFFKLFPGGHAFQGEIMSFDGSKYTVWYEDGDEEHLGPEELEEVYFILPEDHPDESDRGDQASTEDCSGSNGDNAGDGEEEDVDRKMPAR</sequence>
<feature type="domain" description="PTM/DIR17-like Tudor" evidence="2">
    <location>
        <begin position="36"/>
        <end position="81"/>
    </location>
</feature>
<feature type="compositionally biased region" description="Polar residues" evidence="1">
    <location>
        <begin position="15"/>
        <end position="24"/>
    </location>
</feature>
<feature type="compositionally biased region" description="Polar residues" evidence="1">
    <location>
        <begin position="98"/>
        <end position="110"/>
    </location>
</feature>
<dbReference type="EMBL" id="CAICTM010000869">
    <property type="protein sequence ID" value="CAB9517649.1"/>
    <property type="molecule type" value="Genomic_DNA"/>
</dbReference>
<dbReference type="AlphaFoldDB" id="A0A9N8EED3"/>
<feature type="region of interest" description="Disordered" evidence="1">
    <location>
        <begin position="85"/>
        <end position="127"/>
    </location>
</feature>
<dbReference type="Gene3D" id="2.30.30.140">
    <property type="match status" value="1"/>
</dbReference>
<proteinExistence type="predicted"/>
<comment type="caution">
    <text evidence="3">The sequence shown here is derived from an EMBL/GenBank/DDBJ whole genome shotgun (WGS) entry which is preliminary data.</text>
</comment>
<gene>
    <name evidence="3" type="ORF">SEMRO_870_G213730.1</name>
</gene>
<dbReference type="Proteomes" id="UP001153069">
    <property type="component" value="Unassembled WGS sequence"/>
</dbReference>
<evidence type="ECO:0000259" key="2">
    <source>
        <dbReference type="Pfam" id="PF21743"/>
    </source>
</evidence>
<keyword evidence="4" id="KW-1185">Reference proteome</keyword>
<dbReference type="Pfam" id="PF21743">
    <property type="entry name" value="PTM_DIR17_Tudor"/>
    <property type="match status" value="1"/>
</dbReference>
<dbReference type="InterPro" id="IPR047365">
    <property type="entry name" value="Tudor_AtPTM-like"/>
</dbReference>
<evidence type="ECO:0000313" key="3">
    <source>
        <dbReference type="EMBL" id="CAB9517649.1"/>
    </source>
</evidence>
<name>A0A9N8EED3_9STRA</name>
<evidence type="ECO:0000256" key="1">
    <source>
        <dbReference type="SAM" id="MobiDB-lite"/>
    </source>
</evidence>
<feature type="compositionally biased region" description="Basic and acidic residues" evidence="1">
    <location>
        <begin position="86"/>
        <end position="97"/>
    </location>
</feature>
<reference evidence="3" key="1">
    <citation type="submission" date="2020-06" db="EMBL/GenBank/DDBJ databases">
        <authorList>
            <consortium name="Plant Systems Biology data submission"/>
        </authorList>
    </citation>
    <scope>NUCLEOTIDE SEQUENCE</scope>
    <source>
        <strain evidence="3">D6</strain>
    </source>
</reference>
<accession>A0A9N8EED3</accession>
<organism evidence="3 4">
    <name type="scientific">Seminavis robusta</name>
    <dbReference type="NCBI Taxonomy" id="568900"/>
    <lineage>
        <taxon>Eukaryota</taxon>
        <taxon>Sar</taxon>
        <taxon>Stramenopiles</taxon>
        <taxon>Ochrophyta</taxon>
        <taxon>Bacillariophyta</taxon>
        <taxon>Bacillariophyceae</taxon>
        <taxon>Bacillariophycidae</taxon>
        <taxon>Naviculales</taxon>
        <taxon>Naviculaceae</taxon>
        <taxon>Seminavis</taxon>
    </lineage>
</organism>
<feature type="region of interest" description="Disordered" evidence="1">
    <location>
        <begin position="1"/>
        <end position="30"/>
    </location>
</feature>
<evidence type="ECO:0000313" key="4">
    <source>
        <dbReference type="Proteomes" id="UP001153069"/>
    </source>
</evidence>
<protein>
    <recommendedName>
        <fullName evidence="2">PTM/DIR17-like Tudor domain-containing protein</fullName>
    </recommendedName>
</protein>